<keyword evidence="9" id="KW-1185">Reference proteome</keyword>
<evidence type="ECO:0000256" key="4">
    <source>
        <dbReference type="ARBA" id="ARBA00022490"/>
    </source>
</evidence>
<dbReference type="AlphaFoldDB" id="B4HLP2"/>
<evidence type="ECO:0000256" key="6">
    <source>
        <dbReference type="ARBA" id="ARBA00023242"/>
    </source>
</evidence>
<comment type="subcellular location">
    <subcellularLocation>
        <location evidence="2">Cytoplasm</location>
    </subcellularLocation>
    <subcellularLocation>
        <location evidence="1">Nucleus</location>
    </subcellularLocation>
</comment>
<evidence type="ECO:0000256" key="3">
    <source>
        <dbReference type="ARBA" id="ARBA00006106"/>
    </source>
</evidence>
<accession>B4HLP2</accession>
<dbReference type="CDD" id="cd14367">
    <property type="entry name" value="CUE_CUED2"/>
    <property type="match status" value="1"/>
</dbReference>
<comment type="similarity">
    <text evidence="3">Belongs to the CUEDC2 family.</text>
</comment>
<name>B4HLP2_DROSE</name>
<protein>
    <submittedName>
        <fullName evidence="8">GM26363</fullName>
    </submittedName>
</protein>
<dbReference type="HOGENOM" id="CLU_048031_0_0_1"/>
<dbReference type="GO" id="GO:0005737">
    <property type="term" value="C:cytoplasm"/>
    <property type="evidence" value="ECO:0007669"/>
    <property type="project" value="UniProtKB-SubCell"/>
</dbReference>
<gene>
    <name evidence="8" type="primary">Dsec\GM26363</name>
    <name evidence="8" type="ORF">Dsec_GM26363</name>
</gene>
<evidence type="ECO:0000313" key="9">
    <source>
        <dbReference type="Proteomes" id="UP000001292"/>
    </source>
</evidence>
<feature type="compositionally biased region" description="Polar residues" evidence="7">
    <location>
        <begin position="308"/>
        <end position="318"/>
    </location>
</feature>
<dbReference type="STRING" id="7238.B4HLP2"/>
<evidence type="ECO:0000313" key="8">
    <source>
        <dbReference type="EMBL" id="EDW43069.1"/>
    </source>
</evidence>
<keyword evidence="4" id="KW-0963">Cytoplasm</keyword>
<dbReference type="PANTHER" id="PTHR12493:SF0">
    <property type="entry name" value="CUE DOMAIN-CONTAINING PROTEIN 2"/>
    <property type="match status" value="1"/>
</dbReference>
<organism evidence="9">
    <name type="scientific">Drosophila sechellia</name>
    <name type="common">Fruit fly</name>
    <dbReference type="NCBI Taxonomy" id="7238"/>
    <lineage>
        <taxon>Eukaryota</taxon>
        <taxon>Metazoa</taxon>
        <taxon>Ecdysozoa</taxon>
        <taxon>Arthropoda</taxon>
        <taxon>Hexapoda</taxon>
        <taxon>Insecta</taxon>
        <taxon>Pterygota</taxon>
        <taxon>Neoptera</taxon>
        <taxon>Endopterygota</taxon>
        <taxon>Diptera</taxon>
        <taxon>Brachycera</taxon>
        <taxon>Muscomorpha</taxon>
        <taxon>Ephydroidea</taxon>
        <taxon>Drosophilidae</taxon>
        <taxon>Drosophila</taxon>
        <taxon>Sophophora</taxon>
    </lineage>
</organism>
<dbReference type="GO" id="GO:0005634">
    <property type="term" value="C:nucleus"/>
    <property type="evidence" value="ECO:0007669"/>
    <property type="project" value="UniProtKB-SubCell"/>
</dbReference>
<sequence>MTNLEKQHEMVKRSLVQFISGHIPGADFSVVDEIVLSYIISILEEASQDPCFDVDGFVEMMGAYFEEFSTIDQGIICDWIYKLANELTDMEKTQENPDAVNLSLNSLSLSSIIPESKLRARNSSTSEKDELSSNSSSSGGCGGNKRSQHLSETSDGGSTDSSSSTCDYFLDETEVLQEMFPDSAIAEIKHCIAISKGDIDSATQILLHRQETNQCITDKSHTTYIKKNVVVDDNELKNRIIARYSYVDKNATQREYKPVVPKMEPRKLVRYRDNKIVSLKGERYTEIKRDEDAELKKPKKQIQPSSSCRSDGINNSSHPENEHSVCNHMHIVGLSAAKSHVSTYSSFTIPVIPAKLSQCLDASQDDDDEQREFRDKDEPPSTANRFPYPSEYGAEFVASAGIAHLSRPPAYESCCWEQAGQTDLDMDLFPLPVVNYDDWGRACADQTQVRHQNRIWRSNRLI</sequence>
<proteinExistence type="inferred from homology"/>
<evidence type="ECO:0000256" key="2">
    <source>
        <dbReference type="ARBA" id="ARBA00004496"/>
    </source>
</evidence>
<dbReference type="PANTHER" id="PTHR12493">
    <property type="entry name" value="CUE DOMAIN CONTAINING 2"/>
    <property type="match status" value="1"/>
</dbReference>
<evidence type="ECO:0000256" key="5">
    <source>
        <dbReference type="ARBA" id="ARBA00022786"/>
    </source>
</evidence>
<feature type="compositionally biased region" description="Low complexity" evidence="7">
    <location>
        <begin position="153"/>
        <end position="164"/>
    </location>
</feature>
<feature type="region of interest" description="Disordered" evidence="7">
    <location>
        <begin position="118"/>
        <end position="164"/>
    </location>
</feature>
<dbReference type="PhylomeDB" id="B4HLP2"/>
<evidence type="ECO:0000256" key="1">
    <source>
        <dbReference type="ARBA" id="ARBA00004123"/>
    </source>
</evidence>
<dbReference type="Proteomes" id="UP000001292">
    <property type="component" value="Unassembled WGS sequence"/>
</dbReference>
<dbReference type="InterPro" id="IPR039805">
    <property type="entry name" value="CUE_CUED2"/>
</dbReference>
<keyword evidence="6" id="KW-0539">Nucleus</keyword>
<feature type="region of interest" description="Disordered" evidence="7">
    <location>
        <begin position="290"/>
        <end position="322"/>
    </location>
</feature>
<feature type="region of interest" description="Disordered" evidence="7">
    <location>
        <begin position="361"/>
        <end position="388"/>
    </location>
</feature>
<evidence type="ECO:0000256" key="7">
    <source>
        <dbReference type="SAM" id="MobiDB-lite"/>
    </source>
</evidence>
<reference evidence="8 9" key="1">
    <citation type="journal article" date="2007" name="Nature">
        <title>Evolution of genes and genomes on the Drosophila phylogeny.</title>
        <authorList>
            <consortium name="Drosophila 12 Genomes Consortium"/>
            <person name="Clark A.G."/>
            <person name="Eisen M.B."/>
            <person name="Smith D.R."/>
            <person name="Bergman C.M."/>
            <person name="Oliver B."/>
            <person name="Markow T.A."/>
            <person name="Kaufman T.C."/>
            <person name="Kellis M."/>
            <person name="Gelbart W."/>
            <person name="Iyer V.N."/>
            <person name="Pollard D.A."/>
            <person name="Sackton T.B."/>
            <person name="Larracuente A.M."/>
            <person name="Singh N.D."/>
            <person name="Abad J.P."/>
            <person name="Abt D.N."/>
            <person name="Adryan B."/>
            <person name="Aguade M."/>
            <person name="Akashi H."/>
            <person name="Anderson W.W."/>
            <person name="Aquadro C.F."/>
            <person name="Ardell D.H."/>
            <person name="Arguello R."/>
            <person name="Artieri C.G."/>
            <person name="Barbash D.A."/>
            <person name="Barker D."/>
            <person name="Barsanti P."/>
            <person name="Batterham P."/>
            <person name="Batzoglou S."/>
            <person name="Begun D."/>
            <person name="Bhutkar A."/>
            <person name="Blanco E."/>
            <person name="Bosak S.A."/>
            <person name="Bradley R.K."/>
            <person name="Brand A.D."/>
            <person name="Brent M.R."/>
            <person name="Brooks A.N."/>
            <person name="Brown R.H."/>
            <person name="Butlin R.K."/>
            <person name="Caggese C."/>
            <person name="Calvi B.R."/>
            <person name="Bernardo de Carvalho A."/>
            <person name="Caspi A."/>
            <person name="Castrezana S."/>
            <person name="Celniker S.E."/>
            <person name="Chang J.L."/>
            <person name="Chapple C."/>
            <person name="Chatterji S."/>
            <person name="Chinwalla A."/>
            <person name="Civetta A."/>
            <person name="Clifton S.W."/>
            <person name="Comeron J.M."/>
            <person name="Costello J.C."/>
            <person name="Coyne J.A."/>
            <person name="Daub J."/>
            <person name="David R.G."/>
            <person name="Delcher A.L."/>
            <person name="Delehaunty K."/>
            <person name="Do C.B."/>
            <person name="Ebling H."/>
            <person name="Edwards K."/>
            <person name="Eickbush T."/>
            <person name="Evans J.D."/>
            <person name="Filipski A."/>
            <person name="Findeiss S."/>
            <person name="Freyhult E."/>
            <person name="Fulton L."/>
            <person name="Fulton R."/>
            <person name="Garcia A.C."/>
            <person name="Gardiner A."/>
            <person name="Garfield D.A."/>
            <person name="Garvin B.E."/>
            <person name="Gibson G."/>
            <person name="Gilbert D."/>
            <person name="Gnerre S."/>
            <person name="Godfrey J."/>
            <person name="Good R."/>
            <person name="Gotea V."/>
            <person name="Gravely B."/>
            <person name="Greenberg A.J."/>
            <person name="Griffiths-Jones S."/>
            <person name="Gross S."/>
            <person name="Guigo R."/>
            <person name="Gustafson E.A."/>
            <person name="Haerty W."/>
            <person name="Hahn M.W."/>
            <person name="Halligan D.L."/>
            <person name="Halpern A.L."/>
            <person name="Halter G.M."/>
            <person name="Han M.V."/>
            <person name="Heger A."/>
            <person name="Hillier L."/>
            <person name="Hinrichs A.S."/>
            <person name="Holmes I."/>
            <person name="Hoskins R.A."/>
            <person name="Hubisz M.J."/>
            <person name="Hultmark D."/>
            <person name="Huntley M.A."/>
            <person name="Jaffe D.B."/>
            <person name="Jagadeeshan S."/>
            <person name="Jeck W.R."/>
            <person name="Johnson J."/>
            <person name="Jones C.D."/>
            <person name="Jordan W.C."/>
            <person name="Karpen G.H."/>
            <person name="Kataoka E."/>
            <person name="Keightley P.D."/>
            <person name="Kheradpour P."/>
            <person name="Kirkness E.F."/>
            <person name="Koerich L.B."/>
            <person name="Kristiansen K."/>
            <person name="Kudrna D."/>
            <person name="Kulathinal R.J."/>
            <person name="Kumar S."/>
            <person name="Kwok R."/>
            <person name="Lander E."/>
            <person name="Langley C.H."/>
            <person name="Lapoint R."/>
            <person name="Lazzaro B.P."/>
            <person name="Lee S.J."/>
            <person name="Levesque L."/>
            <person name="Li R."/>
            <person name="Lin C.F."/>
            <person name="Lin M.F."/>
            <person name="Lindblad-Toh K."/>
            <person name="Llopart A."/>
            <person name="Long M."/>
            <person name="Low L."/>
            <person name="Lozovsky E."/>
            <person name="Lu J."/>
            <person name="Luo M."/>
            <person name="Machado C.A."/>
            <person name="Makalowski W."/>
            <person name="Marzo M."/>
            <person name="Matsuda M."/>
            <person name="Matzkin L."/>
            <person name="McAllister B."/>
            <person name="McBride C.S."/>
            <person name="McKernan B."/>
            <person name="McKernan K."/>
            <person name="Mendez-Lago M."/>
            <person name="Minx P."/>
            <person name="Mollenhauer M.U."/>
            <person name="Montooth K."/>
            <person name="Mount S.M."/>
            <person name="Mu X."/>
            <person name="Myers E."/>
            <person name="Negre B."/>
            <person name="Newfeld S."/>
            <person name="Nielsen R."/>
            <person name="Noor M.A."/>
            <person name="O'Grady P."/>
            <person name="Pachter L."/>
            <person name="Papaceit M."/>
            <person name="Parisi M.J."/>
            <person name="Parisi M."/>
            <person name="Parts L."/>
            <person name="Pedersen J.S."/>
            <person name="Pesole G."/>
            <person name="Phillippy A.M."/>
            <person name="Ponting C.P."/>
            <person name="Pop M."/>
            <person name="Porcelli D."/>
            <person name="Powell J.R."/>
            <person name="Prohaska S."/>
            <person name="Pruitt K."/>
            <person name="Puig M."/>
            <person name="Quesneville H."/>
            <person name="Ram K.R."/>
            <person name="Rand D."/>
            <person name="Rasmussen M.D."/>
            <person name="Reed L.K."/>
            <person name="Reenan R."/>
            <person name="Reily A."/>
            <person name="Remington K.A."/>
            <person name="Rieger T.T."/>
            <person name="Ritchie M.G."/>
            <person name="Robin C."/>
            <person name="Rogers Y.H."/>
            <person name="Rohde C."/>
            <person name="Rozas J."/>
            <person name="Rubenfield M.J."/>
            <person name="Ruiz A."/>
            <person name="Russo S."/>
            <person name="Salzberg S.L."/>
            <person name="Sanchez-Gracia A."/>
            <person name="Saranga D.J."/>
            <person name="Sato H."/>
            <person name="Schaeffer S.W."/>
            <person name="Schatz M.C."/>
            <person name="Schlenke T."/>
            <person name="Schwartz R."/>
            <person name="Segarra C."/>
            <person name="Singh R.S."/>
            <person name="Sirot L."/>
            <person name="Sirota M."/>
            <person name="Sisneros N.B."/>
            <person name="Smith C.D."/>
            <person name="Smith T.F."/>
            <person name="Spieth J."/>
            <person name="Stage D.E."/>
            <person name="Stark A."/>
            <person name="Stephan W."/>
            <person name="Strausberg R.L."/>
            <person name="Strempel S."/>
            <person name="Sturgill D."/>
            <person name="Sutton G."/>
            <person name="Sutton G.G."/>
            <person name="Tao W."/>
            <person name="Teichmann S."/>
            <person name="Tobari Y.N."/>
            <person name="Tomimura Y."/>
            <person name="Tsolas J.M."/>
            <person name="Valente V.L."/>
            <person name="Venter E."/>
            <person name="Venter J.C."/>
            <person name="Vicario S."/>
            <person name="Vieira F.G."/>
            <person name="Vilella A.J."/>
            <person name="Villasante A."/>
            <person name="Walenz B."/>
            <person name="Wang J."/>
            <person name="Wasserman M."/>
            <person name="Watts T."/>
            <person name="Wilson D."/>
            <person name="Wilson R.K."/>
            <person name="Wing R.A."/>
            <person name="Wolfner M.F."/>
            <person name="Wong A."/>
            <person name="Wong G.K."/>
            <person name="Wu C.I."/>
            <person name="Wu G."/>
            <person name="Yamamoto D."/>
            <person name="Yang H.P."/>
            <person name="Yang S.P."/>
            <person name="Yorke J.A."/>
            <person name="Yoshida K."/>
            <person name="Zdobnov E."/>
            <person name="Zhang P."/>
            <person name="Zhang Y."/>
            <person name="Zimin A.V."/>
            <person name="Baldwin J."/>
            <person name="Abdouelleil A."/>
            <person name="Abdulkadir J."/>
            <person name="Abebe A."/>
            <person name="Abera B."/>
            <person name="Abreu J."/>
            <person name="Acer S.C."/>
            <person name="Aftuck L."/>
            <person name="Alexander A."/>
            <person name="An P."/>
            <person name="Anderson E."/>
            <person name="Anderson S."/>
            <person name="Arachi H."/>
            <person name="Azer M."/>
            <person name="Bachantsang P."/>
            <person name="Barry A."/>
            <person name="Bayul T."/>
            <person name="Berlin A."/>
            <person name="Bessette D."/>
            <person name="Bloom T."/>
            <person name="Blye J."/>
            <person name="Boguslavskiy L."/>
            <person name="Bonnet C."/>
            <person name="Boukhgalter B."/>
            <person name="Bourzgui I."/>
            <person name="Brown A."/>
            <person name="Cahill P."/>
            <person name="Channer S."/>
            <person name="Cheshatsang Y."/>
            <person name="Chuda L."/>
            <person name="Citroen M."/>
            <person name="Collymore A."/>
            <person name="Cooke P."/>
            <person name="Costello M."/>
            <person name="D'Aco K."/>
            <person name="Daza R."/>
            <person name="De Haan G."/>
            <person name="DeGray S."/>
            <person name="DeMaso C."/>
            <person name="Dhargay N."/>
            <person name="Dooley K."/>
            <person name="Dooley E."/>
            <person name="Doricent M."/>
            <person name="Dorje P."/>
            <person name="Dorjee K."/>
            <person name="Dupes A."/>
            <person name="Elong R."/>
            <person name="Falk J."/>
            <person name="Farina A."/>
            <person name="Faro S."/>
            <person name="Ferguson D."/>
            <person name="Fisher S."/>
            <person name="Foley C.D."/>
            <person name="Franke A."/>
            <person name="Friedrich D."/>
            <person name="Gadbois L."/>
            <person name="Gearin G."/>
            <person name="Gearin C.R."/>
            <person name="Giannoukos G."/>
            <person name="Goode T."/>
            <person name="Graham J."/>
            <person name="Grandbois E."/>
            <person name="Grewal S."/>
            <person name="Gyaltsen K."/>
            <person name="Hafez N."/>
            <person name="Hagos B."/>
            <person name="Hall J."/>
            <person name="Henson C."/>
            <person name="Hollinger A."/>
            <person name="Honan T."/>
            <person name="Huard M.D."/>
            <person name="Hughes L."/>
            <person name="Hurhula B."/>
            <person name="Husby M.E."/>
            <person name="Kamat A."/>
            <person name="Kanga B."/>
            <person name="Kashin S."/>
            <person name="Khazanovich D."/>
            <person name="Kisner P."/>
            <person name="Lance K."/>
            <person name="Lara M."/>
            <person name="Lee W."/>
            <person name="Lennon N."/>
            <person name="Letendre F."/>
            <person name="LeVine R."/>
            <person name="Lipovsky A."/>
            <person name="Liu X."/>
            <person name="Liu J."/>
            <person name="Liu S."/>
            <person name="Lokyitsang T."/>
            <person name="Lokyitsang Y."/>
            <person name="Lubonja R."/>
            <person name="Lui A."/>
            <person name="MacDonald P."/>
            <person name="Magnisalis V."/>
            <person name="Maru K."/>
            <person name="Matthews C."/>
            <person name="McCusker W."/>
            <person name="McDonough S."/>
            <person name="Mehta T."/>
            <person name="Meldrim J."/>
            <person name="Meneus L."/>
            <person name="Mihai O."/>
            <person name="Mihalev A."/>
            <person name="Mihova T."/>
            <person name="Mittelman R."/>
            <person name="Mlenga V."/>
            <person name="Montmayeur A."/>
            <person name="Mulrain L."/>
            <person name="Navidi A."/>
            <person name="Naylor J."/>
            <person name="Negash T."/>
            <person name="Nguyen T."/>
            <person name="Nguyen N."/>
            <person name="Nicol R."/>
            <person name="Norbu C."/>
            <person name="Norbu N."/>
            <person name="Novod N."/>
            <person name="O'Neill B."/>
            <person name="Osman S."/>
            <person name="Markiewicz E."/>
            <person name="Oyono O.L."/>
            <person name="Patti C."/>
            <person name="Phunkhang P."/>
            <person name="Pierre F."/>
            <person name="Priest M."/>
            <person name="Raghuraman S."/>
            <person name="Rege F."/>
            <person name="Reyes R."/>
            <person name="Rise C."/>
            <person name="Rogov P."/>
            <person name="Ross K."/>
            <person name="Ryan E."/>
            <person name="Settipalli S."/>
            <person name="Shea T."/>
            <person name="Sherpa N."/>
            <person name="Shi L."/>
            <person name="Shih D."/>
            <person name="Sparrow T."/>
            <person name="Spaulding J."/>
            <person name="Stalker J."/>
            <person name="Stange-Thomann N."/>
            <person name="Stavropoulos S."/>
            <person name="Stone C."/>
            <person name="Strader C."/>
            <person name="Tesfaye S."/>
            <person name="Thomson T."/>
            <person name="Thoulutsang Y."/>
            <person name="Thoulutsang D."/>
            <person name="Topham K."/>
            <person name="Topping I."/>
            <person name="Tsamla T."/>
            <person name="Vassiliev H."/>
            <person name="Vo A."/>
            <person name="Wangchuk T."/>
            <person name="Wangdi T."/>
            <person name="Weiand M."/>
            <person name="Wilkinson J."/>
            <person name="Wilson A."/>
            <person name="Yadav S."/>
            <person name="Young G."/>
            <person name="Yu Q."/>
            <person name="Zembek L."/>
            <person name="Zhong D."/>
            <person name="Zimmer A."/>
            <person name="Zwirko Z."/>
            <person name="Jaffe D.B."/>
            <person name="Alvarez P."/>
            <person name="Brockman W."/>
            <person name="Butler J."/>
            <person name="Chin C."/>
            <person name="Gnerre S."/>
            <person name="Grabherr M."/>
            <person name="Kleber M."/>
            <person name="Mauceli E."/>
            <person name="MacCallum I."/>
        </authorList>
    </citation>
    <scope>NUCLEOTIDE SEQUENCE [LARGE SCALE GENOMIC DNA]</scope>
    <source>
        <strain evidence="9">Rob3c / Tucson 14021-0248.25</strain>
    </source>
</reference>
<keyword evidence="5" id="KW-0833">Ubl conjugation pathway</keyword>
<dbReference type="EMBL" id="CH480815">
    <property type="protein sequence ID" value="EDW43069.1"/>
    <property type="molecule type" value="Genomic_DNA"/>
</dbReference>